<dbReference type="InterPro" id="IPR000742">
    <property type="entry name" value="EGF"/>
</dbReference>
<evidence type="ECO:0000313" key="14">
    <source>
        <dbReference type="Proteomes" id="UP000009022"/>
    </source>
</evidence>
<keyword evidence="5" id="KW-0677">Repeat</keyword>
<dbReference type="InParanoid" id="B3SDW9"/>
<keyword evidence="3" id="KW-0812">Transmembrane</keyword>
<dbReference type="PhylomeDB" id="B3SDW9"/>
<dbReference type="PROSITE" id="PS00010">
    <property type="entry name" value="ASX_HYDROXYL"/>
    <property type="match status" value="2"/>
</dbReference>
<reference evidence="13 14" key="1">
    <citation type="journal article" date="2008" name="Nature">
        <title>The Trichoplax genome and the nature of placozoans.</title>
        <authorList>
            <person name="Srivastava M."/>
            <person name="Begovic E."/>
            <person name="Chapman J."/>
            <person name="Putnam N.H."/>
            <person name="Hellsten U."/>
            <person name="Kawashima T."/>
            <person name="Kuo A."/>
            <person name="Mitros T."/>
            <person name="Salamov A."/>
            <person name="Carpenter M.L."/>
            <person name="Signorovitch A.Y."/>
            <person name="Moreno M.A."/>
            <person name="Kamm K."/>
            <person name="Grimwood J."/>
            <person name="Schmutz J."/>
            <person name="Shapiro H."/>
            <person name="Grigoriev I.V."/>
            <person name="Buss L.W."/>
            <person name="Schierwater B."/>
            <person name="Dellaporta S.L."/>
            <person name="Rokhsar D.S."/>
        </authorList>
    </citation>
    <scope>NUCLEOTIDE SEQUENCE [LARGE SCALE GENOMIC DNA]</scope>
    <source>
        <strain evidence="13 14">Grell-BS-1999</strain>
    </source>
</reference>
<dbReference type="InterPro" id="IPR050751">
    <property type="entry name" value="ECM_structural_protein"/>
</dbReference>
<sequence length="185" mass="20541">QGSIIADCIVTVLKNYTQGTNLLKDIIHTGSVSNYVVQSINVTDYNECNNPQDYSCIGNQRCVNTMGSYTCNCSAGYQFNPTLQRCIDINECQKSVSPCHQNSNCINTAGSYQCQCKNGYIGDGKLNCTLVCTSNYCSGQGICYVVNNAPRCKRRSITPDHHDLLTSQKSPKIAYEDHDRQEYQC</sequence>
<dbReference type="CDD" id="cd00054">
    <property type="entry name" value="EGF_CA"/>
    <property type="match status" value="2"/>
</dbReference>
<evidence type="ECO:0000256" key="4">
    <source>
        <dbReference type="ARBA" id="ARBA00022729"/>
    </source>
</evidence>
<dbReference type="OrthoDB" id="10060424at2759"/>
<dbReference type="InterPro" id="IPR001881">
    <property type="entry name" value="EGF-like_Ca-bd_dom"/>
</dbReference>
<comment type="subcellular location">
    <subcellularLocation>
        <location evidence="1">Membrane</location>
        <topology evidence="1">Single-pass type I membrane protein</topology>
    </subcellularLocation>
</comment>
<evidence type="ECO:0000256" key="9">
    <source>
        <dbReference type="ARBA" id="ARBA00023157"/>
    </source>
</evidence>
<evidence type="ECO:0000256" key="8">
    <source>
        <dbReference type="ARBA" id="ARBA00023136"/>
    </source>
</evidence>
<keyword evidence="4" id="KW-0732">Signal</keyword>
<evidence type="ECO:0000259" key="12">
    <source>
        <dbReference type="PROSITE" id="PS50026"/>
    </source>
</evidence>
<keyword evidence="7" id="KW-1133">Transmembrane helix</keyword>
<keyword evidence="6" id="KW-0106">Calcium</keyword>
<dbReference type="PROSITE" id="PS01186">
    <property type="entry name" value="EGF_2"/>
    <property type="match status" value="2"/>
</dbReference>
<dbReference type="OMA" id="FSACENN"/>
<dbReference type="HOGENOM" id="CLU_1464860_0_0_1"/>
<name>B3SDW9_TRIAD</name>
<dbReference type="InterPro" id="IPR049883">
    <property type="entry name" value="NOTCH1_EGF-like"/>
</dbReference>
<dbReference type="eggNOG" id="KOG4291">
    <property type="taxonomic scope" value="Eukaryota"/>
</dbReference>
<evidence type="ECO:0000256" key="7">
    <source>
        <dbReference type="ARBA" id="ARBA00022989"/>
    </source>
</evidence>
<dbReference type="Gene3D" id="2.10.25.10">
    <property type="entry name" value="Laminin"/>
    <property type="match status" value="2"/>
</dbReference>
<dbReference type="EMBL" id="DS985303">
    <property type="protein sequence ID" value="EDV19076.1"/>
    <property type="molecule type" value="Genomic_DNA"/>
</dbReference>
<dbReference type="SMART" id="SM00179">
    <property type="entry name" value="EGF_CA"/>
    <property type="match status" value="2"/>
</dbReference>
<dbReference type="PANTHER" id="PTHR24034">
    <property type="entry name" value="EGF-LIKE DOMAIN-CONTAINING PROTEIN"/>
    <property type="match status" value="1"/>
</dbReference>
<evidence type="ECO:0000256" key="3">
    <source>
        <dbReference type="ARBA" id="ARBA00022692"/>
    </source>
</evidence>
<keyword evidence="10" id="KW-0325">Glycoprotein</keyword>
<feature type="domain" description="EGF-like" evidence="12">
    <location>
        <begin position="88"/>
        <end position="129"/>
    </location>
</feature>
<dbReference type="PANTHER" id="PTHR24034:SF209">
    <property type="entry name" value="EGF-LIKE DOMAIN-CONTAINING PROTEIN"/>
    <property type="match status" value="1"/>
</dbReference>
<dbReference type="InterPro" id="IPR000152">
    <property type="entry name" value="EGF-type_Asp/Asn_hydroxyl_site"/>
</dbReference>
<dbReference type="SMART" id="SM00181">
    <property type="entry name" value="EGF"/>
    <property type="match status" value="2"/>
</dbReference>
<evidence type="ECO:0000256" key="10">
    <source>
        <dbReference type="ARBA" id="ARBA00023180"/>
    </source>
</evidence>
<dbReference type="GO" id="GO:0048731">
    <property type="term" value="P:system development"/>
    <property type="evidence" value="ECO:0007669"/>
    <property type="project" value="UniProtKB-ARBA"/>
</dbReference>
<comment type="caution">
    <text evidence="11">Lacks conserved residue(s) required for the propagation of feature annotation.</text>
</comment>
<dbReference type="InterPro" id="IPR009030">
    <property type="entry name" value="Growth_fac_rcpt_cys_sf"/>
</dbReference>
<dbReference type="GO" id="GO:0016020">
    <property type="term" value="C:membrane"/>
    <property type="evidence" value="ECO:0007669"/>
    <property type="project" value="UniProtKB-SubCell"/>
</dbReference>
<evidence type="ECO:0000256" key="2">
    <source>
        <dbReference type="ARBA" id="ARBA00022536"/>
    </source>
</evidence>
<keyword evidence="9" id="KW-1015">Disulfide bond</keyword>
<dbReference type="InterPro" id="IPR018097">
    <property type="entry name" value="EGF_Ca-bd_CS"/>
</dbReference>
<gene>
    <name evidence="13" type="ORF">TRIADDRAFT_62473</name>
</gene>
<dbReference type="KEGG" id="tad:TRIADDRAFT_62473"/>
<feature type="domain" description="EGF-like" evidence="12">
    <location>
        <begin position="44"/>
        <end position="87"/>
    </location>
</feature>
<feature type="non-terminal residue" evidence="13">
    <location>
        <position position="1"/>
    </location>
</feature>
<dbReference type="FunFam" id="2.10.25.10:FF:000202">
    <property type="entry name" value="Multiple epidermal growth factor-like domains 8"/>
    <property type="match status" value="1"/>
</dbReference>
<evidence type="ECO:0000256" key="1">
    <source>
        <dbReference type="ARBA" id="ARBA00004479"/>
    </source>
</evidence>
<dbReference type="GO" id="GO:0005509">
    <property type="term" value="F:calcium ion binding"/>
    <property type="evidence" value="ECO:0007669"/>
    <property type="project" value="InterPro"/>
</dbReference>
<dbReference type="Proteomes" id="UP000009022">
    <property type="component" value="Unassembled WGS sequence"/>
</dbReference>
<dbReference type="CTD" id="6759652"/>
<accession>B3SDW9</accession>
<keyword evidence="14" id="KW-1185">Reference proteome</keyword>
<evidence type="ECO:0000256" key="5">
    <source>
        <dbReference type="ARBA" id="ARBA00022737"/>
    </source>
</evidence>
<dbReference type="GO" id="GO:0048513">
    <property type="term" value="P:animal organ development"/>
    <property type="evidence" value="ECO:0007669"/>
    <property type="project" value="UniProtKB-ARBA"/>
</dbReference>
<dbReference type="Pfam" id="PF07645">
    <property type="entry name" value="EGF_CA"/>
    <property type="match status" value="2"/>
</dbReference>
<dbReference type="PROSITE" id="PS50026">
    <property type="entry name" value="EGF_3"/>
    <property type="match status" value="2"/>
</dbReference>
<evidence type="ECO:0000313" key="13">
    <source>
        <dbReference type="EMBL" id="EDV19076.1"/>
    </source>
</evidence>
<dbReference type="RefSeq" id="XP_002118438.1">
    <property type="nucleotide sequence ID" value="XM_002118402.1"/>
</dbReference>
<dbReference type="FunFam" id="2.10.25.10:FF:000139">
    <property type="entry name" value="Fibulin-1"/>
    <property type="match status" value="1"/>
</dbReference>
<evidence type="ECO:0000256" key="6">
    <source>
        <dbReference type="ARBA" id="ARBA00022837"/>
    </source>
</evidence>
<keyword evidence="8" id="KW-0472">Membrane</keyword>
<evidence type="ECO:0000256" key="11">
    <source>
        <dbReference type="PROSITE-ProRule" id="PRU00076"/>
    </source>
</evidence>
<keyword evidence="2 11" id="KW-0245">EGF-like domain</keyword>
<dbReference type="AlphaFoldDB" id="B3SDW9"/>
<dbReference type="GeneID" id="6759652"/>
<dbReference type="STRING" id="10228.B3SDW9"/>
<dbReference type="PROSITE" id="PS01187">
    <property type="entry name" value="EGF_CA"/>
    <property type="match status" value="1"/>
</dbReference>
<dbReference type="SUPFAM" id="SSF57184">
    <property type="entry name" value="Growth factor receptor domain"/>
    <property type="match status" value="1"/>
</dbReference>
<proteinExistence type="predicted"/>
<protein>
    <recommendedName>
        <fullName evidence="12">EGF-like domain-containing protein</fullName>
    </recommendedName>
</protein>
<organism evidence="13 14">
    <name type="scientific">Trichoplax adhaerens</name>
    <name type="common">Trichoplax reptans</name>
    <dbReference type="NCBI Taxonomy" id="10228"/>
    <lineage>
        <taxon>Eukaryota</taxon>
        <taxon>Metazoa</taxon>
        <taxon>Placozoa</taxon>
        <taxon>Uniplacotomia</taxon>
        <taxon>Trichoplacea</taxon>
        <taxon>Trichoplacidae</taxon>
        <taxon>Trichoplax</taxon>
    </lineage>
</organism>